<name>A0ABM9NWG7_9FLAO</name>
<proteinExistence type="predicted"/>
<protein>
    <submittedName>
        <fullName evidence="3">TonB_C domain-containing protein</fullName>
    </submittedName>
</protein>
<feature type="signal peptide" evidence="1">
    <location>
        <begin position="1"/>
        <end position="18"/>
    </location>
</feature>
<dbReference type="EMBL" id="CAXIXY010000003">
    <property type="protein sequence ID" value="CAL2081367.1"/>
    <property type="molecule type" value="Genomic_DNA"/>
</dbReference>
<feature type="domain" description="TonB C-terminal" evidence="2">
    <location>
        <begin position="113"/>
        <end position="174"/>
    </location>
</feature>
<reference evidence="3 4" key="1">
    <citation type="submission" date="2024-05" db="EMBL/GenBank/DDBJ databases">
        <authorList>
            <person name="Duchaud E."/>
        </authorList>
    </citation>
    <scope>NUCLEOTIDE SEQUENCE [LARGE SCALE GENOMIC DNA]</scope>
    <source>
        <strain evidence="3">Ena-SAMPLE-TAB-13-05-2024-13:56:06:370-140302</strain>
    </source>
</reference>
<dbReference type="Gene3D" id="3.30.1150.10">
    <property type="match status" value="1"/>
</dbReference>
<dbReference type="Pfam" id="PF03544">
    <property type="entry name" value="TonB_C"/>
    <property type="match status" value="1"/>
</dbReference>
<comment type="caution">
    <text evidence="3">The sequence shown here is derived from an EMBL/GenBank/DDBJ whole genome shotgun (WGS) entry which is preliminary data.</text>
</comment>
<sequence length="176" mass="20322">MKKLLVLLSLFFSLLSFTQSKEGEIIEANSETEKISKTIPFTIVERAPSHPNCVEKSTQREKRNCMNSMITKHIREHFKPTKKMYKYRENIRDEKTGKIIESRKVKLNSGRYRIKVKFKIGTTGEIEDIEVVDAPTHKLALEAKRAVSLLPKMEPGMQKGKPVRVGYFLPINFIIN</sequence>
<dbReference type="RefSeq" id="WP_348711038.1">
    <property type="nucleotide sequence ID" value="NZ_CAXIXY010000003.1"/>
</dbReference>
<keyword evidence="1" id="KW-0732">Signal</keyword>
<gene>
    <name evidence="3" type="ORF">T190607A01A_11184</name>
</gene>
<feature type="chain" id="PRO_5046334785" evidence="1">
    <location>
        <begin position="19"/>
        <end position="176"/>
    </location>
</feature>
<accession>A0ABM9NWG7</accession>
<evidence type="ECO:0000313" key="3">
    <source>
        <dbReference type="EMBL" id="CAL2081367.1"/>
    </source>
</evidence>
<dbReference type="SUPFAM" id="SSF74653">
    <property type="entry name" value="TolA/TonB C-terminal domain"/>
    <property type="match status" value="1"/>
</dbReference>
<organism evidence="3 4">
    <name type="scientific">Tenacibaculum platacis</name>
    <dbReference type="NCBI Taxonomy" id="3137852"/>
    <lineage>
        <taxon>Bacteria</taxon>
        <taxon>Pseudomonadati</taxon>
        <taxon>Bacteroidota</taxon>
        <taxon>Flavobacteriia</taxon>
        <taxon>Flavobacteriales</taxon>
        <taxon>Flavobacteriaceae</taxon>
        <taxon>Tenacibaculum</taxon>
    </lineage>
</organism>
<dbReference type="Proteomes" id="UP001497416">
    <property type="component" value="Unassembled WGS sequence"/>
</dbReference>
<dbReference type="InterPro" id="IPR037682">
    <property type="entry name" value="TonB_C"/>
</dbReference>
<evidence type="ECO:0000313" key="4">
    <source>
        <dbReference type="Proteomes" id="UP001497416"/>
    </source>
</evidence>
<evidence type="ECO:0000256" key="1">
    <source>
        <dbReference type="SAM" id="SignalP"/>
    </source>
</evidence>
<keyword evidence="4" id="KW-1185">Reference proteome</keyword>
<evidence type="ECO:0000259" key="2">
    <source>
        <dbReference type="Pfam" id="PF03544"/>
    </source>
</evidence>